<accession>A0A6P6X9S1</accession>
<dbReference type="GO" id="GO:0006313">
    <property type="term" value="P:DNA transposition"/>
    <property type="evidence" value="ECO:0007669"/>
    <property type="project" value="InterPro"/>
</dbReference>
<keyword evidence="3" id="KW-0233">DNA recombination</keyword>
<dbReference type="InterPro" id="IPR001207">
    <property type="entry name" value="Transposase_mutator"/>
</dbReference>
<proteinExistence type="predicted"/>
<name>A0A6P6X9S1_COFAR</name>
<reference evidence="7" key="2">
    <citation type="submission" date="2025-08" db="UniProtKB">
        <authorList>
            <consortium name="RefSeq"/>
        </authorList>
    </citation>
    <scope>IDENTIFICATION</scope>
    <source>
        <tissue evidence="7">Leaves</tissue>
    </source>
</reference>
<dbReference type="RefSeq" id="XP_027122702.1">
    <property type="nucleotide sequence ID" value="XM_027266901.1"/>
</dbReference>
<dbReference type="AlphaFoldDB" id="A0A6P6X9S1"/>
<dbReference type="OrthoDB" id="913028at2759"/>
<feature type="domain" description="MULE transposase" evidence="5">
    <location>
        <begin position="180"/>
        <end position="273"/>
    </location>
</feature>
<dbReference type="Pfam" id="PF03108">
    <property type="entry name" value="DBD_Tnp_Mut"/>
    <property type="match status" value="1"/>
</dbReference>
<evidence type="ECO:0000256" key="2">
    <source>
        <dbReference type="ARBA" id="ARBA00023125"/>
    </source>
</evidence>
<keyword evidence="1" id="KW-0815">Transposition</keyword>
<evidence type="ECO:0000259" key="4">
    <source>
        <dbReference type="Pfam" id="PF03108"/>
    </source>
</evidence>
<evidence type="ECO:0000259" key="5">
    <source>
        <dbReference type="Pfam" id="PF10551"/>
    </source>
</evidence>
<dbReference type="InterPro" id="IPR018289">
    <property type="entry name" value="MULE_transposase_dom"/>
</dbReference>
<evidence type="ECO:0000313" key="7">
    <source>
        <dbReference type="RefSeq" id="XP_027122702.1"/>
    </source>
</evidence>
<dbReference type="GeneID" id="113739633"/>
<dbReference type="GO" id="GO:0003677">
    <property type="term" value="F:DNA binding"/>
    <property type="evidence" value="ECO:0007669"/>
    <property type="project" value="UniProtKB-KW"/>
</dbReference>
<keyword evidence="2" id="KW-0238">DNA-binding</keyword>
<organism evidence="6 7">
    <name type="scientific">Coffea arabica</name>
    <name type="common">Arabian coffee</name>
    <dbReference type="NCBI Taxonomy" id="13443"/>
    <lineage>
        <taxon>Eukaryota</taxon>
        <taxon>Viridiplantae</taxon>
        <taxon>Streptophyta</taxon>
        <taxon>Embryophyta</taxon>
        <taxon>Tracheophyta</taxon>
        <taxon>Spermatophyta</taxon>
        <taxon>Magnoliopsida</taxon>
        <taxon>eudicotyledons</taxon>
        <taxon>Gunneridae</taxon>
        <taxon>Pentapetalae</taxon>
        <taxon>asterids</taxon>
        <taxon>lamiids</taxon>
        <taxon>Gentianales</taxon>
        <taxon>Rubiaceae</taxon>
        <taxon>Ixoroideae</taxon>
        <taxon>Gardenieae complex</taxon>
        <taxon>Bertiereae - Coffeeae clade</taxon>
        <taxon>Coffeeae</taxon>
        <taxon>Coffea</taxon>
    </lineage>
</organism>
<protein>
    <recommendedName>
        <fullName evidence="8">MULE transposase domain-containing protein</fullName>
    </recommendedName>
</protein>
<gene>
    <name evidence="7" type="primary">LOC113739633</name>
</gene>
<dbReference type="Proteomes" id="UP001652660">
    <property type="component" value="Chromosome 1c"/>
</dbReference>
<dbReference type="GO" id="GO:0004803">
    <property type="term" value="F:transposase activity"/>
    <property type="evidence" value="ECO:0007669"/>
    <property type="project" value="InterPro"/>
</dbReference>
<keyword evidence="6" id="KW-1185">Reference proteome</keyword>
<evidence type="ECO:0008006" key="8">
    <source>
        <dbReference type="Google" id="ProtNLM"/>
    </source>
</evidence>
<dbReference type="InterPro" id="IPR004332">
    <property type="entry name" value="Transposase_MuDR"/>
</dbReference>
<evidence type="ECO:0000256" key="3">
    <source>
        <dbReference type="ARBA" id="ARBA00023172"/>
    </source>
</evidence>
<dbReference type="PROSITE" id="PS01007">
    <property type="entry name" value="TRANSPOSASE_MUTATOR"/>
    <property type="match status" value="1"/>
</dbReference>
<evidence type="ECO:0000256" key="1">
    <source>
        <dbReference type="ARBA" id="ARBA00022578"/>
    </source>
</evidence>
<dbReference type="PANTHER" id="PTHR31973:SF191">
    <property type="entry name" value="OS05G0489400 PROTEIN"/>
    <property type="match status" value="1"/>
</dbReference>
<evidence type="ECO:0000313" key="6">
    <source>
        <dbReference type="Proteomes" id="UP001652660"/>
    </source>
</evidence>
<dbReference type="Pfam" id="PF10551">
    <property type="entry name" value="MULE"/>
    <property type="match status" value="1"/>
</dbReference>
<reference evidence="6" key="1">
    <citation type="journal article" date="2025" name="Foods">
        <title>Unveiling the Microbial Signatures of Arabica Coffee Cherries: Insights into Ripeness Specific Diversity, Functional Traits, and Implications for Quality and Safety.</title>
        <authorList>
            <consortium name="RefSeq"/>
            <person name="Tenea G.N."/>
            <person name="Cifuentes V."/>
            <person name="Reyes P."/>
            <person name="Cevallos-Vallejos M."/>
        </authorList>
    </citation>
    <scope>NUCLEOTIDE SEQUENCE [LARGE SCALE GENOMIC DNA]</scope>
</reference>
<feature type="domain" description="Transposase MuDR plant" evidence="4">
    <location>
        <begin position="3"/>
        <end position="60"/>
    </location>
</feature>
<dbReference type="PANTHER" id="PTHR31973">
    <property type="entry name" value="POLYPROTEIN, PUTATIVE-RELATED"/>
    <property type="match status" value="1"/>
</dbReference>
<sequence>MLFSSIKECKLAITNYSVRQGRPRKFMKQDKIRLSAKCKSEGCDWLIYAGKLGGEGSVQIKTFEDTHKCGFTYDNPLVNSGWVSRKYIEEFRTNPKVDMEYFRKTVMKDNKCSFSKKQTYRVRRKAMKFIHGSEIDQYSKLGAYMHEIQKSNPGSSIISKIVDGSTSTPTQQQRFQRPLIRVDGTFLKGSVGGVLLIAVGLDANNSIYPIAYVVTKVENKESWAWFFKLLKEDLKIERDYEWTIMSDKQKGLIQACDSVFPNVAHRFCVKHLHGNFSSAGFKGEGLRKALWAAAKATTAAEFASRMEEMEAIDIHATKWFDDKPLSQ</sequence>